<dbReference type="EnsemblMetazoa" id="AFAF006736-RA">
    <property type="protein sequence ID" value="AFAF006736-PA"/>
    <property type="gene ID" value="AFAF006736"/>
</dbReference>
<name>A0A182QBA4_9DIPT</name>
<evidence type="ECO:0000313" key="1">
    <source>
        <dbReference type="EnsemblMetazoa" id="AFAF006736-PA"/>
    </source>
</evidence>
<reference evidence="2" key="1">
    <citation type="submission" date="2014-01" db="EMBL/GenBank/DDBJ databases">
        <title>The Genome Sequence of Anopheles farauti FAR1 (V2).</title>
        <authorList>
            <consortium name="The Broad Institute Genomics Platform"/>
            <person name="Neafsey D.E."/>
            <person name="Besansky N."/>
            <person name="Howell P."/>
            <person name="Walton C."/>
            <person name="Young S.K."/>
            <person name="Zeng Q."/>
            <person name="Gargeya S."/>
            <person name="Fitzgerald M."/>
            <person name="Haas B."/>
            <person name="Abouelleil A."/>
            <person name="Allen A.W."/>
            <person name="Alvarado L."/>
            <person name="Arachchi H.M."/>
            <person name="Berlin A.M."/>
            <person name="Chapman S.B."/>
            <person name="Gainer-Dewar J."/>
            <person name="Goldberg J."/>
            <person name="Griggs A."/>
            <person name="Gujja S."/>
            <person name="Hansen M."/>
            <person name="Howarth C."/>
            <person name="Imamovic A."/>
            <person name="Ireland A."/>
            <person name="Larimer J."/>
            <person name="McCowan C."/>
            <person name="Murphy C."/>
            <person name="Pearson M."/>
            <person name="Poon T.W."/>
            <person name="Priest M."/>
            <person name="Roberts A."/>
            <person name="Saif S."/>
            <person name="Shea T."/>
            <person name="Sisk P."/>
            <person name="Sykes S."/>
            <person name="Wortman J."/>
            <person name="Nusbaum C."/>
            <person name="Birren B."/>
        </authorList>
    </citation>
    <scope>NUCLEOTIDE SEQUENCE [LARGE SCALE GENOMIC DNA]</scope>
    <source>
        <strain evidence="2">FAR1</strain>
    </source>
</reference>
<evidence type="ECO:0000313" key="2">
    <source>
        <dbReference type="Proteomes" id="UP000075886"/>
    </source>
</evidence>
<dbReference type="Proteomes" id="UP000075886">
    <property type="component" value="Unassembled WGS sequence"/>
</dbReference>
<accession>A0A182QBA4</accession>
<proteinExistence type="predicted"/>
<dbReference type="EMBL" id="AXCN02000732">
    <property type="status" value="NOT_ANNOTATED_CDS"/>
    <property type="molecule type" value="Genomic_DNA"/>
</dbReference>
<dbReference type="VEuPathDB" id="VectorBase:AFAF006736"/>
<reference evidence="1" key="2">
    <citation type="submission" date="2020-05" db="UniProtKB">
        <authorList>
            <consortium name="EnsemblMetazoa"/>
        </authorList>
    </citation>
    <scope>IDENTIFICATION</scope>
    <source>
        <strain evidence="1">FAR1</strain>
    </source>
</reference>
<dbReference type="AlphaFoldDB" id="A0A182QBA4"/>
<keyword evidence="2" id="KW-1185">Reference proteome</keyword>
<sequence length="110" mass="12369">MTITFAGKIIAQIGPDIDRHNPIVTVLRHRELDAIGVAIVGHDDADERSSGDVVARMQRHRQKTIGAALHERGQPLEHFRVVFAQIDAPLAQDRLHVQRHLFPGALCRFR</sequence>
<organism evidence="1 2">
    <name type="scientific">Anopheles farauti</name>
    <dbReference type="NCBI Taxonomy" id="69004"/>
    <lineage>
        <taxon>Eukaryota</taxon>
        <taxon>Metazoa</taxon>
        <taxon>Ecdysozoa</taxon>
        <taxon>Arthropoda</taxon>
        <taxon>Hexapoda</taxon>
        <taxon>Insecta</taxon>
        <taxon>Pterygota</taxon>
        <taxon>Neoptera</taxon>
        <taxon>Endopterygota</taxon>
        <taxon>Diptera</taxon>
        <taxon>Nematocera</taxon>
        <taxon>Culicoidea</taxon>
        <taxon>Culicidae</taxon>
        <taxon>Anophelinae</taxon>
        <taxon>Anopheles</taxon>
    </lineage>
</organism>
<protein>
    <submittedName>
        <fullName evidence="1">Uncharacterized protein</fullName>
    </submittedName>
</protein>